<dbReference type="AlphaFoldDB" id="A0A1H8FCE6"/>
<accession>A0A1H8FCE6</accession>
<dbReference type="Proteomes" id="UP000199695">
    <property type="component" value="Unassembled WGS sequence"/>
</dbReference>
<proteinExistence type="predicted"/>
<dbReference type="EMBL" id="FOCQ01000008">
    <property type="protein sequence ID" value="SEN29503.1"/>
    <property type="molecule type" value="Genomic_DNA"/>
</dbReference>
<reference evidence="1 2" key="1">
    <citation type="submission" date="2016-10" db="EMBL/GenBank/DDBJ databases">
        <authorList>
            <person name="de Groot N.N."/>
        </authorList>
    </citation>
    <scope>NUCLEOTIDE SEQUENCE [LARGE SCALE GENOMIC DNA]</scope>
    <source>
        <strain evidence="1 2">DSM 46701</strain>
    </source>
</reference>
<dbReference type="STRING" id="1173111.SAMN05444955_108132"/>
<protein>
    <submittedName>
        <fullName evidence="1">Uncharacterized protein</fullName>
    </submittedName>
</protein>
<evidence type="ECO:0000313" key="2">
    <source>
        <dbReference type="Proteomes" id="UP000199695"/>
    </source>
</evidence>
<name>A0A1H8FCE6_9BACL</name>
<evidence type="ECO:0000313" key="1">
    <source>
        <dbReference type="EMBL" id="SEN29503.1"/>
    </source>
</evidence>
<sequence>MEEALSPVEQRYCQTILLPDSVGCHPLDIEPQNQVFCQYRMLKFDTESCLNQGRKWHELFLKDSDAR</sequence>
<gene>
    <name evidence="1" type="ORF">SAMN05444955_108132</name>
</gene>
<organism evidence="1 2">
    <name type="scientific">Lihuaxuella thermophila</name>
    <dbReference type="NCBI Taxonomy" id="1173111"/>
    <lineage>
        <taxon>Bacteria</taxon>
        <taxon>Bacillati</taxon>
        <taxon>Bacillota</taxon>
        <taxon>Bacilli</taxon>
        <taxon>Bacillales</taxon>
        <taxon>Thermoactinomycetaceae</taxon>
        <taxon>Lihuaxuella</taxon>
    </lineage>
</organism>
<keyword evidence="2" id="KW-1185">Reference proteome</keyword>